<evidence type="ECO:0000256" key="2">
    <source>
        <dbReference type="PROSITE-ProRule" id="PRU00169"/>
    </source>
</evidence>
<reference evidence="4 5" key="1">
    <citation type="submission" date="2019-03" db="EMBL/GenBank/DDBJ databases">
        <title>Flavobacterium AR-3-4 sp. nov. isolated from arctic soil.</title>
        <authorList>
            <person name="Chaudhary D.K."/>
        </authorList>
    </citation>
    <scope>NUCLEOTIDE SEQUENCE [LARGE SCALE GENOMIC DNA]</scope>
    <source>
        <strain evidence="4 5">AR-3-4</strain>
    </source>
</reference>
<evidence type="ECO:0000256" key="1">
    <source>
        <dbReference type="ARBA" id="ARBA00022553"/>
    </source>
</evidence>
<protein>
    <submittedName>
        <fullName evidence="4">Response regulator</fullName>
    </submittedName>
</protein>
<proteinExistence type="predicted"/>
<name>A0A4R5C7H2_9FLAO</name>
<dbReference type="InterPro" id="IPR011006">
    <property type="entry name" value="CheY-like_superfamily"/>
</dbReference>
<dbReference type="Gene3D" id="3.40.50.2300">
    <property type="match status" value="1"/>
</dbReference>
<evidence type="ECO:0000313" key="5">
    <source>
        <dbReference type="Proteomes" id="UP000295479"/>
    </source>
</evidence>
<dbReference type="CDD" id="cd17574">
    <property type="entry name" value="REC_OmpR"/>
    <property type="match status" value="1"/>
</dbReference>
<gene>
    <name evidence="4" type="ORF">E0F76_14835</name>
</gene>
<dbReference type="RefSeq" id="WP_132007776.1">
    <property type="nucleotide sequence ID" value="NZ_SMFK01000012.1"/>
</dbReference>
<dbReference type="SMART" id="SM00448">
    <property type="entry name" value="REC"/>
    <property type="match status" value="1"/>
</dbReference>
<accession>A0A4R5C7H2</accession>
<dbReference type="PANTHER" id="PTHR44591">
    <property type="entry name" value="STRESS RESPONSE REGULATOR PROTEIN 1"/>
    <property type="match status" value="1"/>
</dbReference>
<feature type="domain" description="Response regulatory" evidence="3">
    <location>
        <begin position="3"/>
        <end position="118"/>
    </location>
</feature>
<dbReference type="InterPro" id="IPR001789">
    <property type="entry name" value="Sig_transdc_resp-reg_receiver"/>
</dbReference>
<dbReference type="Pfam" id="PF00072">
    <property type="entry name" value="Response_reg"/>
    <property type="match status" value="1"/>
</dbReference>
<evidence type="ECO:0000313" key="4">
    <source>
        <dbReference type="EMBL" id="TDD95055.1"/>
    </source>
</evidence>
<dbReference type="PROSITE" id="PS50110">
    <property type="entry name" value="RESPONSE_REGULATORY"/>
    <property type="match status" value="1"/>
</dbReference>
<keyword evidence="1 2" id="KW-0597">Phosphoprotein</keyword>
<dbReference type="GO" id="GO:0000160">
    <property type="term" value="P:phosphorelay signal transduction system"/>
    <property type="evidence" value="ECO:0007669"/>
    <property type="project" value="InterPro"/>
</dbReference>
<comment type="caution">
    <text evidence="4">The sequence shown here is derived from an EMBL/GenBank/DDBJ whole genome shotgun (WGS) entry which is preliminary data.</text>
</comment>
<sequence>MAKILIIDDEVKLRENICELLLFVGYDVLEARDGIEGLEKLVQFRPDLIICDIMMPLLDGYGFMEKQQLSDYSNIPVIFLSAKLDQKDIEKGLALGVKEFFTKPFVFKELKQSIENYLLSYKKSQ</sequence>
<dbReference type="InterPro" id="IPR050595">
    <property type="entry name" value="Bact_response_regulator"/>
</dbReference>
<dbReference type="Proteomes" id="UP000295479">
    <property type="component" value="Unassembled WGS sequence"/>
</dbReference>
<dbReference type="PANTHER" id="PTHR44591:SF3">
    <property type="entry name" value="RESPONSE REGULATORY DOMAIN-CONTAINING PROTEIN"/>
    <property type="match status" value="1"/>
</dbReference>
<dbReference type="OrthoDB" id="9789181at2"/>
<organism evidence="4 5">
    <name type="scientific">Flavobacterium cellulosilyticum</name>
    <dbReference type="NCBI Taxonomy" id="2541731"/>
    <lineage>
        <taxon>Bacteria</taxon>
        <taxon>Pseudomonadati</taxon>
        <taxon>Bacteroidota</taxon>
        <taxon>Flavobacteriia</taxon>
        <taxon>Flavobacteriales</taxon>
        <taxon>Flavobacteriaceae</taxon>
        <taxon>Flavobacterium</taxon>
    </lineage>
</organism>
<evidence type="ECO:0000259" key="3">
    <source>
        <dbReference type="PROSITE" id="PS50110"/>
    </source>
</evidence>
<keyword evidence="5" id="KW-1185">Reference proteome</keyword>
<dbReference type="AlphaFoldDB" id="A0A4R5C7H2"/>
<feature type="modified residue" description="4-aspartylphosphate" evidence="2">
    <location>
        <position position="52"/>
    </location>
</feature>
<dbReference type="EMBL" id="SMFK01000012">
    <property type="protein sequence ID" value="TDD95055.1"/>
    <property type="molecule type" value="Genomic_DNA"/>
</dbReference>
<dbReference type="SUPFAM" id="SSF52172">
    <property type="entry name" value="CheY-like"/>
    <property type="match status" value="1"/>
</dbReference>